<dbReference type="FunFam" id="3.40.50.300:FF:000216">
    <property type="entry name" value="Type VII secretion ATPase EccA"/>
    <property type="match status" value="1"/>
</dbReference>
<evidence type="ECO:0000259" key="4">
    <source>
        <dbReference type="Pfam" id="PF00004"/>
    </source>
</evidence>
<dbReference type="AlphaFoldDB" id="A0A9X1MIV2"/>
<dbReference type="InterPro" id="IPR041627">
    <property type="entry name" value="AAA_lid_6"/>
</dbReference>
<dbReference type="PANTHER" id="PTHR43392:SF2">
    <property type="entry name" value="AAA-TYPE ATPASE FAMILY PROTEIN _ ANKYRIN REPEAT FAMILY PROTEIN"/>
    <property type="match status" value="1"/>
</dbReference>
<reference evidence="6" key="1">
    <citation type="submission" date="2021-11" db="EMBL/GenBank/DDBJ databases">
        <title>Genome sequence.</title>
        <authorList>
            <person name="Sun Q."/>
        </authorList>
    </citation>
    <scope>NUCLEOTIDE SEQUENCE</scope>
    <source>
        <strain evidence="6">JC732</strain>
    </source>
</reference>
<keyword evidence="3" id="KW-0067">ATP-binding</keyword>
<comment type="similarity">
    <text evidence="1">Belongs to the CbxX/CfxQ family.</text>
</comment>
<comment type="caution">
    <text evidence="6">The sequence shown here is derived from an EMBL/GenBank/DDBJ whole genome shotgun (WGS) entry which is preliminary data.</text>
</comment>
<dbReference type="CDD" id="cd00009">
    <property type="entry name" value="AAA"/>
    <property type="match status" value="1"/>
</dbReference>
<feature type="domain" description="CbbX AAA lid" evidence="5">
    <location>
        <begin position="520"/>
        <end position="574"/>
    </location>
</feature>
<name>A0A9X1MIV2_9BACT</name>
<evidence type="ECO:0000313" key="6">
    <source>
        <dbReference type="EMBL" id="MCC9627107.1"/>
    </source>
</evidence>
<dbReference type="Proteomes" id="UP001139103">
    <property type="component" value="Unassembled WGS sequence"/>
</dbReference>
<accession>A0A9X1MIV2</accession>
<dbReference type="InterPro" id="IPR000641">
    <property type="entry name" value="CbxX/CfxQ"/>
</dbReference>
<evidence type="ECO:0000313" key="7">
    <source>
        <dbReference type="Proteomes" id="UP001139103"/>
    </source>
</evidence>
<proteinExistence type="inferred from homology"/>
<dbReference type="RefSeq" id="WP_230214919.1">
    <property type="nucleotide sequence ID" value="NZ_JAJKFT010000002.1"/>
</dbReference>
<gene>
    <name evidence="6" type="ORF">LOC68_01690</name>
</gene>
<dbReference type="InterPro" id="IPR050773">
    <property type="entry name" value="CbxX/CfxQ_RuBisCO_ESX"/>
</dbReference>
<evidence type="ECO:0000259" key="5">
    <source>
        <dbReference type="Pfam" id="PF17866"/>
    </source>
</evidence>
<dbReference type="InterPro" id="IPR003959">
    <property type="entry name" value="ATPase_AAA_core"/>
</dbReference>
<sequence>MNESGGSLHCCVGSEPPYYVGLRQKPAKTLLEAILAAIGSSPTYRQVIVGTARGEHLPREIMLNDTMRIGSVPLFWYYRGQKLSNAPQGSNGGSPRGDNQQLRYAEELAISQNEAGRRIIDERQEASWGLHAGWLIDQLTSLNESAAGVGRTLFIIDLELLMPDTQQLSSLFQESMRDTSHSKQATTQNLQDEFDQLFDQIRNARNDLVYFTWRKETPQLLKSGDLIRSVARKYMRIQDQRFQHLDDEHFGKIDAFSPTFPLLRIDALTSSLFCTLEKDIAFPGAYTAFQPELGEKSLCDVIRKDVPQRKVSVRDELDELIGLKSVKQQFYEWCSVAQANRDREALGIRLEYHFNCVMEGNPGTGKTEVSKLVGKLLAEQGLLSGTQFTEVTSKDLIGEYVGQTRIKTNEVVEKALGGVLFIDEAYDLVPRHGNDFAVECVTTLLKWLDEHPRDIAFVIAGYEKDIETFLDSNAGLRRRFPQTFKFEDYDDDQLTQIVKAMMRKMQQVLDGECDAIIKKRLTEIRSYRRRQNQSFGNAGEARILIQMACIARDVRTADLDGTWENRVMLTADDFANAKLFPTP</sequence>
<dbReference type="Gene3D" id="1.10.8.60">
    <property type="match status" value="1"/>
</dbReference>
<keyword evidence="7" id="KW-1185">Reference proteome</keyword>
<dbReference type="SUPFAM" id="SSF52540">
    <property type="entry name" value="P-loop containing nucleoside triphosphate hydrolases"/>
    <property type="match status" value="1"/>
</dbReference>
<dbReference type="InterPro" id="IPR027417">
    <property type="entry name" value="P-loop_NTPase"/>
</dbReference>
<feature type="domain" description="ATPase AAA-type core" evidence="4">
    <location>
        <begin position="358"/>
        <end position="485"/>
    </location>
</feature>
<dbReference type="EMBL" id="JAJKFT010000002">
    <property type="protein sequence ID" value="MCC9627107.1"/>
    <property type="molecule type" value="Genomic_DNA"/>
</dbReference>
<keyword evidence="2" id="KW-0547">Nucleotide-binding</keyword>
<dbReference type="GO" id="GO:0005524">
    <property type="term" value="F:ATP binding"/>
    <property type="evidence" value="ECO:0007669"/>
    <property type="project" value="UniProtKB-KW"/>
</dbReference>
<evidence type="ECO:0000256" key="2">
    <source>
        <dbReference type="ARBA" id="ARBA00022741"/>
    </source>
</evidence>
<dbReference type="Gene3D" id="3.40.50.300">
    <property type="entry name" value="P-loop containing nucleotide triphosphate hydrolases"/>
    <property type="match status" value="1"/>
</dbReference>
<dbReference type="PRINTS" id="PR00819">
    <property type="entry name" value="CBXCFQXSUPER"/>
</dbReference>
<dbReference type="GO" id="GO:0016887">
    <property type="term" value="F:ATP hydrolysis activity"/>
    <property type="evidence" value="ECO:0007669"/>
    <property type="project" value="InterPro"/>
</dbReference>
<evidence type="ECO:0000256" key="3">
    <source>
        <dbReference type="ARBA" id="ARBA00022840"/>
    </source>
</evidence>
<protein>
    <submittedName>
        <fullName evidence="6">AAA family ATPase</fullName>
    </submittedName>
</protein>
<evidence type="ECO:0000256" key="1">
    <source>
        <dbReference type="ARBA" id="ARBA00010378"/>
    </source>
</evidence>
<dbReference type="Pfam" id="PF17866">
    <property type="entry name" value="AAA_lid_6"/>
    <property type="match status" value="1"/>
</dbReference>
<organism evidence="6 7">
    <name type="scientific">Blastopirellula sediminis</name>
    <dbReference type="NCBI Taxonomy" id="2894196"/>
    <lineage>
        <taxon>Bacteria</taxon>
        <taxon>Pseudomonadati</taxon>
        <taxon>Planctomycetota</taxon>
        <taxon>Planctomycetia</taxon>
        <taxon>Pirellulales</taxon>
        <taxon>Pirellulaceae</taxon>
        <taxon>Blastopirellula</taxon>
    </lineage>
</organism>
<dbReference type="PANTHER" id="PTHR43392">
    <property type="entry name" value="AAA-TYPE ATPASE FAMILY PROTEIN / ANKYRIN REPEAT FAMILY PROTEIN"/>
    <property type="match status" value="1"/>
</dbReference>
<dbReference type="Pfam" id="PF00004">
    <property type="entry name" value="AAA"/>
    <property type="match status" value="1"/>
</dbReference>